<evidence type="ECO:0000256" key="2">
    <source>
        <dbReference type="ARBA" id="ARBA00023315"/>
    </source>
</evidence>
<evidence type="ECO:0000313" key="5">
    <source>
        <dbReference type="Proteomes" id="UP001211005"/>
    </source>
</evidence>
<evidence type="ECO:0000256" key="1">
    <source>
        <dbReference type="ARBA" id="ARBA00022679"/>
    </source>
</evidence>
<keyword evidence="1" id="KW-0808">Transferase</keyword>
<dbReference type="Gene3D" id="3.40.630.30">
    <property type="match status" value="1"/>
</dbReference>
<proteinExistence type="predicted"/>
<dbReference type="Pfam" id="PF00583">
    <property type="entry name" value="Acetyltransf_1"/>
    <property type="match status" value="1"/>
</dbReference>
<name>A0ABY7LVC7_9BACT</name>
<dbReference type="InterPro" id="IPR016181">
    <property type="entry name" value="Acyl_CoA_acyltransferase"/>
</dbReference>
<dbReference type="CDD" id="cd04301">
    <property type="entry name" value="NAT_SF"/>
    <property type="match status" value="1"/>
</dbReference>
<accession>A0ABY7LVC7</accession>
<gene>
    <name evidence="4" type="ORF">O3303_09725</name>
</gene>
<keyword evidence="5" id="KW-1185">Reference proteome</keyword>
<dbReference type="InterPro" id="IPR050832">
    <property type="entry name" value="Bact_Acetyltransf"/>
</dbReference>
<dbReference type="PANTHER" id="PTHR43877">
    <property type="entry name" value="AMINOALKYLPHOSPHONATE N-ACETYLTRANSFERASE-RELATED-RELATED"/>
    <property type="match status" value="1"/>
</dbReference>
<dbReference type="SUPFAM" id="SSF55729">
    <property type="entry name" value="Acyl-CoA N-acyltransferases (Nat)"/>
    <property type="match status" value="1"/>
</dbReference>
<reference evidence="4 5" key="1">
    <citation type="submission" date="2022-12" db="EMBL/GenBank/DDBJ databases">
        <title>Hymenobacter canadensis sp. nov. isolated from lake water of the Cambridge Bay, Canada.</title>
        <authorList>
            <person name="Kim W.H."/>
            <person name="Lee Y.M."/>
        </authorList>
    </citation>
    <scope>NUCLEOTIDE SEQUENCE [LARGE SCALE GENOMIC DNA]</scope>
    <source>
        <strain evidence="4 5">PAMC 29467</strain>
    </source>
</reference>
<evidence type="ECO:0000313" key="4">
    <source>
        <dbReference type="EMBL" id="WBA43829.1"/>
    </source>
</evidence>
<sequence>MPVRLATPADLDPLFQLWCQLMDQHQAYHPVFGYHPAAAFRLKQALRERLRETHTRIFVTDAGPDTVVGLLLATYQTGNSGMHYFRRGYIAETIVAENFRGQGIGRALVAAARAWLVAEGADHLELQVAVQNPAALRFWQAQGFGLTTQHLMLPLLPASSAAPSA</sequence>
<protein>
    <submittedName>
        <fullName evidence="4">GNAT family N-acetyltransferase</fullName>
    </submittedName>
</protein>
<dbReference type="PROSITE" id="PS51186">
    <property type="entry name" value="GNAT"/>
    <property type="match status" value="1"/>
</dbReference>
<evidence type="ECO:0000259" key="3">
    <source>
        <dbReference type="PROSITE" id="PS51186"/>
    </source>
</evidence>
<dbReference type="RefSeq" id="WP_269561868.1">
    <property type="nucleotide sequence ID" value="NZ_CP114767.1"/>
</dbReference>
<keyword evidence="2" id="KW-0012">Acyltransferase</keyword>
<dbReference type="PANTHER" id="PTHR43877:SF2">
    <property type="entry name" value="AMINOALKYLPHOSPHONATE N-ACETYLTRANSFERASE-RELATED"/>
    <property type="match status" value="1"/>
</dbReference>
<organism evidence="4 5">
    <name type="scientific">Hymenobacter canadensis</name>
    <dbReference type="NCBI Taxonomy" id="2999067"/>
    <lineage>
        <taxon>Bacteria</taxon>
        <taxon>Pseudomonadati</taxon>
        <taxon>Bacteroidota</taxon>
        <taxon>Cytophagia</taxon>
        <taxon>Cytophagales</taxon>
        <taxon>Hymenobacteraceae</taxon>
        <taxon>Hymenobacter</taxon>
    </lineage>
</organism>
<dbReference type="InterPro" id="IPR000182">
    <property type="entry name" value="GNAT_dom"/>
</dbReference>
<dbReference type="Proteomes" id="UP001211005">
    <property type="component" value="Chromosome"/>
</dbReference>
<dbReference type="EMBL" id="CP114767">
    <property type="protein sequence ID" value="WBA43829.1"/>
    <property type="molecule type" value="Genomic_DNA"/>
</dbReference>
<feature type="domain" description="N-acetyltransferase" evidence="3">
    <location>
        <begin position="1"/>
        <end position="165"/>
    </location>
</feature>